<organism evidence="1 2">
    <name type="scientific">Dreissena polymorpha</name>
    <name type="common">Zebra mussel</name>
    <name type="synonym">Mytilus polymorpha</name>
    <dbReference type="NCBI Taxonomy" id="45954"/>
    <lineage>
        <taxon>Eukaryota</taxon>
        <taxon>Metazoa</taxon>
        <taxon>Spiralia</taxon>
        <taxon>Lophotrochozoa</taxon>
        <taxon>Mollusca</taxon>
        <taxon>Bivalvia</taxon>
        <taxon>Autobranchia</taxon>
        <taxon>Heteroconchia</taxon>
        <taxon>Euheterodonta</taxon>
        <taxon>Imparidentia</taxon>
        <taxon>Neoheterodontei</taxon>
        <taxon>Myida</taxon>
        <taxon>Dreissenoidea</taxon>
        <taxon>Dreissenidae</taxon>
        <taxon>Dreissena</taxon>
    </lineage>
</organism>
<dbReference type="Proteomes" id="UP000828390">
    <property type="component" value="Unassembled WGS sequence"/>
</dbReference>
<reference evidence="1" key="2">
    <citation type="submission" date="2020-11" db="EMBL/GenBank/DDBJ databases">
        <authorList>
            <person name="McCartney M.A."/>
            <person name="Auch B."/>
            <person name="Kono T."/>
            <person name="Mallez S."/>
            <person name="Becker A."/>
            <person name="Gohl D.M."/>
            <person name="Silverstein K.A.T."/>
            <person name="Koren S."/>
            <person name="Bechman K.B."/>
            <person name="Herman A."/>
            <person name="Abrahante J.E."/>
            <person name="Garbe J."/>
        </authorList>
    </citation>
    <scope>NUCLEOTIDE SEQUENCE</scope>
    <source>
        <strain evidence="1">Duluth1</strain>
        <tissue evidence="1">Whole animal</tissue>
    </source>
</reference>
<reference evidence="1" key="1">
    <citation type="journal article" date="2019" name="bioRxiv">
        <title>The Genome of the Zebra Mussel, Dreissena polymorpha: A Resource for Invasive Species Research.</title>
        <authorList>
            <person name="McCartney M.A."/>
            <person name="Auch B."/>
            <person name="Kono T."/>
            <person name="Mallez S."/>
            <person name="Zhang Y."/>
            <person name="Obille A."/>
            <person name="Becker A."/>
            <person name="Abrahante J.E."/>
            <person name="Garbe J."/>
            <person name="Badalamenti J.P."/>
            <person name="Herman A."/>
            <person name="Mangelson H."/>
            <person name="Liachko I."/>
            <person name="Sullivan S."/>
            <person name="Sone E.D."/>
            <person name="Koren S."/>
            <person name="Silverstein K.A.T."/>
            <person name="Beckman K.B."/>
            <person name="Gohl D.M."/>
        </authorList>
    </citation>
    <scope>NUCLEOTIDE SEQUENCE</scope>
    <source>
        <strain evidence="1">Duluth1</strain>
        <tissue evidence="1">Whole animal</tissue>
    </source>
</reference>
<name>A0A9D4S2X4_DREPO</name>
<gene>
    <name evidence="1" type="ORF">DPMN_011934</name>
</gene>
<proteinExistence type="predicted"/>
<evidence type="ECO:0000313" key="2">
    <source>
        <dbReference type="Proteomes" id="UP000828390"/>
    </source>
</evidence>
<comment type="caution">
    <text evidence="1">The sequence shown here is derived from an EMBL/GenBank/DDBJ whole genome shotgun (WGS) entry which is preliminary data.</text>
</comment>
<dbReference type="AlphaFoldDB" id="A0A9D4S2X4"/>
<protein>
    <submittedName>
        <fullName evidence="1">Uncharacterized protein</fullName>
    </submittedName>
</protein>
<dbReference type="EMBL" id="JAIWYP010000001">
    <property type="protein sequence ID" value="KAH3887912.1"/>
    <property type="molecule type" value="Genomic_DNA"/>
</dbReference>
<accession>A0A9D4S2X4</accession>
<evidence type="ECO:0000313" key="1">
    <source>
        <dbReference type="EMBL" id="KAH3887912.1"/>
    </source>
</evidence>
<keyword evidence="2" id="KW-1185">Reference proteome</keyword>
<sequence length="68" mass="8034">MDLYDKTRAVHQLVLEYKKSNRKVRKTVQEAKDEWIEEQGINIGKEIITSSNEKTFRIYKTLTNTCLS</sequence>